<name>A0A381XTN7_9ZZZZ</name>
<dbReference type="InterPro" id="IPR029024">
    <property type="entry name" value="TerB-like"/>
</dbReference>
<protein>
    <recommendedName>
        <fullName evidence="2">Co-chaperone DjlA N-terminal domain-containing protein</fullName>
    </recommendedName>
</protein>
<evidence type="ECO:0008006" key="2">
    <source>
        <dbReference type="Google" id="ProtNLM"/>
    </source>
</evidence>
<sequence length="133" mass="15261">MLTDFFDFLGGKAPDMEQEECEAFIDAVVYSMMIDRMIDENEAAKIKKEANQLPWKSPNPVVDYITESIRKAGNNLNFQRQAEPYCEEIAGRIHSKEVRKFTSKACLKVMHSDGEFKPVEKALEHLIDQVFGE</sequence>
<dbReference type="AlphaFoldDB" id="A0A381XTN7"/>
<dbReference type="Gene3D" id="1.10.3680.10">
    <property type="entry name" value="TerB-like"/>
    <property type="match status" value="1"/>
</dbReference>
<evidence type="ECO:0000313" key="1">
    <source>
        <dbReference type="EMBL" id="SVA67593.1"/>
    </source>
</evidence>
<organism evidence="1">
    <name type="scientific">marine metagenome</name>
    <dbReference type="NCBI Taxonomy" id="408172"/>
    <lineage>
        <taxon>unclassified sequences</taxon>
        <taxon>metagenomes</taxon>
        <taxon>ecological metagenomes</taxon>
    </lineage>
</organism>
<dbReference type="SUPFAM" id="SSF158682">
    <property type="entry name" value="TerB-like"/>
    <property type="match status" value="1"/>
</dbReference>
<gene>
    <name evidence="1" type="ORF">METZ01_LOCUS120447</name>
</gene>
<reference evidence="1" key="1">
    <citation type="submission" date="2018-05" db="EMBL/GenBank/DDBJ databases">
        <authorList>
            <person name="Lanie J.A."/>
            <person name="Ng W.-L."/>
            <person name="Kazmierczak K.M."/>
            <person name="Andrzejewski T.M."/>
            <person name="Davidsen T.M."/>
            <person name="Wayne K.J."/>
            <person name="Tettelin H."/>
            <person name="Glass J.I."/>
            <person name="Rusch D."/>
            <person name="Podicherti R."/>
            <person name="Tsui H.-C.T."/>
            <person name="Winkler M.E."/>
        </authorList>
    </citation>
    <scope>NUCLEOTIDE SEQUENCE</scope>
</reference>
<dbReference type="EMBL" id="UINC01016188">
    <property type="protein sequence ID" value="SVA67593.1"/>
    <property type="molecule type" value="Genomic_DNA"/>
</dbReference>
<accession>A0A381XTN7</accession>
<proteinExistence type="predicted"/>